<sequence length="68" mass="7888">MPTRKVLDAADSDSEYSERIALNLISNYAHSLSSIDRLLRIHEKIIGAQTIGVTRTYYQWPNWQQSQH</sequence>
<protein>
    <submittedName>
        <fullName evidence="1">Uncharacterized protein</fullName>
    </submittedName>
</protein>
<dbReference type="RefSeq" id="XP_025554630.1">
    <property type="nucleotide sequence ID" value="XM_025696730.1"/>
</dbReference>
<dbReference type="AlphaFoldDB" id="A0A395I6L4"/>
<reference evidence="1 2" key="1">
    <citation type="submission" date="2018-02" db="EMBL/GenBank/DDBJ databases">
        <title>The genomes of Aspergillus section Nigri reveals drivers in fungal speciation.</title>
        <authorList>
            <consortium name="DOE Joint Genome Institute"/>
            <person name="Vesth T.C."/>
            <person name="Nybo J."/>
            <person name="Theobald S."/>
            <person name="Brandl J."/>
            <person name="Frisvad J.C."/>
            <person name="Nielsen K.F."/>
            <person name="Lyhne E.K."/>
            <person name="Kogle M.E."/>
            <person name="Kuo A."/>
            <person name="Riley R."/>
            <person name="Clum A."/>
            <person name="Nolan M."/>
            <person name="Lipzen A."/>
            <person name="Salamov A."/>
            <person name="Henrissat B."/>
            <person name="Wiebenga A."/>
            <person name="De vries R.P."/>
            <person name="Grigoriev I.V."/>
            <person name="Mortensen U.H."/>
            <person name="Andersen M.R."/>
            <person name="Baker S.E."/>
        </authorList>
    </citation>
    <scope>NUCLEOTIDE SEQUENCE [LARGE SCALE GENOMIC DNA]</scope>
    <source>
        <strain evidence="1 2">CBS 101889</strain>
    </source>
</reference>
<proteinExistence type="predicted"/>
<dbReference type="Proteomes" id="UP000248961">
    <property type="component" value="Unassembled WGS sequence"/>
</dbReference>
<accession>A0A395I6L4</accession>
<name>A0A395I6L4_ASPHC</name>
<evidence type="ECO:0000313" key="1">
    <source>
        <dbReference type="EMBL" id="RAL15476.1"/>
    </source>
</evidence>
<dbReference type="VEuPathDB" id="FungiDB:BO97DRAFT_421596"/>
<dbReference type="EMBL" id="KZ824271">
    <property type="protein sequence ID" value="RAL15476.1"/>
    <property type="molecule type" value="Genomic_DNA"/>
</dbReference>
<gene>
    <name evidence="1" type="ORF">BO97DRAFT_421596</name>
</gene>
<organism evidence="1 2">
    <name type="scientific">Aspergillus homomorphus (strain CBS 101889)</name>
    <dbReference type="NCBI Taxonomy" id="1450537"/>
    <lineage>
        <taxon>Eukaryota</taxon>
        <taxon>Fungi</taxon>
        <taxon>Dikarya</taxon>
        <taxon>Ascomycota</taxon>
        <taxon>Pezizomycotina</taxon>
        <taxon>Eurotiomycetes</taxon>
        <taxon>Eurotiomycetidae</taxon>
        <taxon>Eurotiales</taxon>
        <taxon>Aspergillaceae</taxon>
        <taxon>Aspergillus</taxon>
        <taxon>Aspergillus subgen. Circumdati</taxon>
    </lineage>
</organism>
<keyword evidence="2" id="KW-1185">Reference proteome</keyword>
<dbReference type="GeneID" id="37201019"/>
<evidence type="ECO:0000313" key="2">
    <source>
        <dbReference type="Proteomes" id="UP000248961"/>
    </source>
</evidence>